<dbReference type="GO" id="GO:0000976">
    <property type="term" value="F:transcription cis-regulatory region binding"/>
    <property type="evidence" value="ECO:0007669"/>
    <property type="project" value="TreeGrafter"/>
</dbReference>
<dbReference type="SMART" id="SM00354">
    <property type="entry name" value="HTH_LACI"/>
    <property type="match status" value="1"/>
</dbReference>
<dbReference type="Gene3D" id="3.40.50.2300">
    <property type="match status" value="2"/>
</dbReference>
<dbReference type="CDD" id="cd06288">
    <property type="entry name" value="PBP1_sucrose_transcription_regulator"/>
    <property type="match status" value="1"/>
</dbReference>
<evidence type="ECO:0000256" key="4">
    <source>
        <dbReference type="ARBA" id="ARBA00023163"/>
    </source>
</evidence>
<evidence type="ECO:0000256" key="1">
    <source>
        <dbReference type="ARBA" id="ARBA00022491"/>
    </source>
</evidence>
<organism evidence="6 7">
    <name type="scientific">Planobispora takensis</name>
    <dbReference type="NCBI Taxonomy" id="1367882"/>
    <lineage>
        <taxon>Bacteria</taxon>
        <taxon>Bacillati</taxon>
        <taxon>Actinomycetota</taxon>
        <taxon>Actinomycetes</taxon>
        <taxon>Streptosporangiales</taxon>
        <taxon>Streptosporangiaceae</taxon>
        <taxon>Planobispora</taxon>
    </lineage>
</organism>
<feature type="domain" description="HTH lacI-type" evidence="5">
    <location>
        <begin position="6"/>
        <end position="62"/>
    </location>
</feature>
<dbReference type="PROSITE" id="PS50932">
    <property type="entry name" value="HTH_LACI_2"/>
    <property type="match status" value="1"/>
</dbReference>
<reference evidence="6" key="1">
    <citation type="submission" date="2021-01" db="EMBL/GenBank/DDBJ databases">
        <title>Whole genome shotgun sequence of Planobispora takensis NBRC 109077.</title>
        <authorList>
            <person name="Komaki H."/>
            <person name="Tamura T."/>
        </authorList>
    </citation>
    <scope>NUCLEOTIDE SEQUENCE</scope>
    <source>
        <strain evidence="6">NBRC 109077</strain>
    </source>
</reference>
<name>A0A8J3SWP8_9ACTN</name>
<evidence type="ECO:0000256" key="3">
    <source>
        <dbReference type="ARBA" id="ARBA00023125"/>
    </source>
</evidence>
<dbReference type="PANTHER" id="PTHR30146:SF148">
    <property type="entry name" value="HTH-TYPE TRANSCRIPTIONAL REPRESSOR PURR-RELATED"/>
    <property type="match status" value="1"/>
</dbReference>
<dbReference type="SUPFAM" id="SSF47413">
    <property type="entry name" value="lambda repressor-like DNA-binding domains"/>
    <property type="match status" value="1"/>
</dbReference>
<dbReference type="InterPro" id="IPR000843">
    <property type="entry name" value="HTH_LacI"/>
</dbReference>
<dbReference type="InterPro" id="IPR046335">
    <property type="entry name" value="LacI/GalR-like_sensor"/>
</dbReference>
<dbReference type="EMBL" id="BOOK01000014">
    <property type="protein sequence ID" value="GII00168.1"/>
    <property type="molecule type" value="Genomic_DNA"/>
</dbReference>
<protein>
    <submittedName>
        <fullName evidence="6">Alanine racemase</fullName>
    </submittedName>
</protein>
<dbReference type="Gene3D" id="1.10.260.40">
    <property type="entry name" value="lambda repressor-like DNA-binding domains"/>
    <property type="match status" value="1"/>
</dbReference>
<dbReference type="Proteomes" id="UP000634476">
    <property type="component" value="Unassembled WGS sequence"/>
</dbReference>
<gene>
    <name evidence="6" type="ORF">Pta02_21760</name>
</gene>
<dbReference type="CDD" id="cd01392">
    <property type="entry name" value="HTH_LacI"/>
    <property type="match status" value="1"/>
</dbReference>
<dbReference type="Pfam" id="PF13377">
    <property type="entry name" value="Peripla_BP_3"/>
    <property type="match status" value="1"/>
</dbReference>
<keyword evidence="3" id="KW-0238">DNA-binding</keyword>
<comment type="caution">
    <text evidence="6">The sequence shown here is derived from an EMBL/GenBank/DDBJ whole genome shotgun (WGS) entry which is preliminary data.</text>
</comment>
<dbReference type="InterPro" id="IPR028082">
    <property type="entry name" value="Peripla_BP_I"/>
</dbReference>
<dbReference type="PANTHER" id="PTHR30146">
    <property type="entry name" value="LACI-RELATED TRANSCRIPTIONAL REPRESSOR"/>
    <property type="match status" value="1"/>
</dbReference>
<accession>A0A8J3SWP8</accession>
<keyword evidence="2" id="KW-0805">Transcription regulation</keyword>
<dbReference type="SUPFAM" id="SSF53822">
    <property type="entry name" value="Periplasmic binding protein-like I"/>
    <property type="match status" value="1"/>
</dbReference>
<keyword evidence="4" id="KW-0804">Transcription</keyword>
<dbReference type="PROSITE" id="PS00356">
    <property type="entry name" value="HTH_LACI_1"/>
    <property type="match status" value="1"/>
</dbReference>
<evidence type="ECO:0000313" key="7">
    <source>
        <dbReference type="Proteomes" id="UP000634476"/>
    </source>
</evidence>
<dbReference type="AlphaFoldDB" id="A0A8J3SWP8"/>
<keyword evidence="1" id="KW-0678">Repressor</keyword>
<evidence type="ECO:0000256" key="2">
    <source>
        <dbReference type="ARBA" id="ARBA00023015"/>
    </source>
</evidence>
<evidence type="ECO:0000259" key="5">
    <source>
        <dbReference type="PROSITE" id="PS50932"/>
    </source>
</evidence>
<evidence type="ECO:0000313" key="6">
    <source>
        <dbReference type="EMBL" id="GII00168.1"/>
    </source>
</evidence>
<dbReference type="Pfam" id="PF00356">
    <property type="entry name" value="LacI"/>
    <property type="match status" value="1"/>
</dbReference>
<dbReference type="GO" id="GO:0003700">
    <property type="term" value="F:DNA-binding transcription factor activity"/>
    <property type="evidence" value="ECO:0007669"/>
    <property type="project" value="TreeGrafter"/>
</dbReference>
<dbReference type="RefSeq" id="WP_203874594.1">
    <property type="nucleotide sequence ID" value="NZ_BOOK01000014.1"/>
</dbReference>
<proteinExistence type="predicted"/>
<dbReference type="InterPro" id="IPR010982">
    <property type="entry name" value="Lambda_DNA-bd_dom_sf"/>
</dbReference>
<keyword evidence="7" id="KW-1185">Reference proteome</keyword>
<sequence>MTQHRATLTEVARRAGVSPTTASFVMTGRTDMRISVETRDRVLRVAHELNYRPNLMARSLRSKVTQTIALISDTIATEQYAGQIVYGSLAAAAERRHLLFIGETEGDPVLEERLINDLLDRQVDGFIYATMYTRRARVPRSLRGQRLVLLNCAAAGREIPAVVPDEVGAGRTAAQALIDAGHREGIHLVGERAPHLIAGNERIQGIEAALGAAGTSLAGSVDCAWWPESAYEATAGFLAAGHLPKALICMNDRVALGVYQALQEAGLGIPEDVSVVSFDDSDLATWLRPQLTSVALPHQWLGRRAVEILLGEAEHRGVERLPMPLRHRSSVGSPRGRSRGNG</sequence>